<protein>
    <submittedName>
        <fullName evidence="2">Uncharacterized protein</fullName>
    </submittedName>
</protein>
<accession>A0AAD7CHH1</accession>
<keyword evidence="3" id="KW-1185">Reference proteome</keyword>
<gene>
    <name evidence="2" type="ORF">B0H17DRAFT_1102392</name>
</gene>
<evidence type="ECO:0000256" key="1">
    <source>
        <dbReference type="SAM" id="Phobius"/>
    </source>
</evidence>
<keyword evidence="1" id="KW-0472">Membrane</keyword>
<reference evidence="2" key="1">
    <citation type="submission" date="2023-03" db="EMBL/GenBank/DDBJ databases">
        <title>Massive genome expansion in bonnet fungi (Mycena s.s.) driven by repeated elements and novel gene families across ecological guilds.</title>
        <authorList>
            <consortium name="Lawrence Berkeley National Laboratory"/>
            <person name="Harder C.B."/>
            <person name="Miyauchi S."/>
            <person name="Viragh M."/>
            <person name="Kuo A."/>
            <person name="Thoen E."/>
            <person name="Andreopoulos B."/>
            <person name="Lu D."/>
            <person name="Skrede I."/>
            <person name="Drula E."/>
            <person name="Henrissat B."/>
            <person name="Morin E."/>
            <person name="Kohler A."/>
            <person name="Barry K."/>
            <person name="LaButti K."/>
            <person name="Morin E."/>
            <person name="Salamov A."/>
            <person name="Lipzen A."/>
            <person name="Mereny Z."/>
            <person name="Hegedus B."/>
            <person name="Baldrian P."/>
            <person name="Stursova M."/>
            <person name="Weitz H."/>
            <person name="Taylor A."/>
            <person name="Grigoriev I.V."/>
            <person name="Nagy L.G."/>
            <person name="Martin F."/>
            <person name="Kauserud H."/>
        </authorList>
    </citation>
    <scope>NUCLEOTIDE SEQUENCE</scope>
    <source>
        <strain evidence="2">CBHHK067</strain>
    </source>
</reference>
<organism evidence="2 3">
    <name type="scientific">Mycena rosella</name>
    <name type="common">Pink bonnet</name>
    <name type="synonym">Agaricus rosellus</name>
    <dbReference type="NCBI Taxonomy" id="1033263"/>
    <lineage>
        <taxon>Eukaryota</taxon>
        <taxon>Fungi</taxon>
        <taxon>Dikarya</taxon>
        <taxon>Basidiomycota</taxon>
        <taxon>Agaricomycotina</taxon>
        <taxon>Agaricomycetes</taxon>
        <taxon>Agaricomycetidae</taxon>
        <taxon>Agaricales</taxon>
        <taxon>Marasmiineae</taxon>
        <taxon>Mycenaceae</taxon>
        <taxon>Mycena</taxon>
    </lineage>
</organism>
<dbReference type="EMBL" id="JARKIE010000366">
    <property type="protein sequence ID" value="KAJ7649254.1"/>
    <property type="molecule type" value="Genomic_DNA"/>
</dbReference>
<name>A0AAD7CHH1_MYCRO</name>
<sequence length="67" mass="7884">MEMARVSVVFFSFLLCTYLSLLLTNQFTTDLVGKFRIVPRWMFLVLFSLYNILDQTFAWNPGSMHNV</sequence>
<keyword evidence="1" id="KW-1133">Transmembrane helix</keyword>
<feature type="transmembrane region" description="Helical" evidence="1">
    <location>
        <begin position="6"/>
        <end position="25"/>
    </location>
</feature>
<evidence type="ECO:0000313" key="3">
    <source>
        <dbReference type="Proteomes" id="UP001221757"/>
    </source>
</evidence>
<comment type="caution">
    <text evidence="2">The sequence shown here is derived from an EMBL/GenBank/DDBJ whole genome shotgun (WGS) entry which is preliminary data.</text>
</comment>
<dbReference type="AlphaFoldDB" id="A0AAD7CHH1"/>
<evidence type="ECO:0000313" key="2">
    <source>
        <dbReference type="EMBL" id="KAJ7649254.1"/>
    </source>
</evidence>
<feature type="transmembrane region" description="Helical" evidence="1">
    <location>
        <begin position="37"/>
        <end position="53"/>
    </location>
</feature>
<keyword evidence="1" id="KW-0812">Transmembrane</keyword>
<dbReference type="Proteomes" id="UP001221757">
    <property type="component" value="Unassembled WGS sequence"/>
</dbReference>
<proteinExistence type="predicted"/>